<dbReference type="Pfam" id="PF25568">
    <property type="entry name" value="AAA_lid_At3g28540"/>
    <property type="match status" value="1"/>
</dbReference>
<dbReference type="PANTHER" id="PTHR23070">
    <property type="entry name" value="BCS1 AAA-TYPE ATPASE"/>
    <property type="match status" value="1"/>
</dbReference>
<keyword evidence="3" id="KW-0460">Magnesium</keyword>
<dbReference type="Pfam" id="PF00004">
    <property type="entry name" value="AAA"/>
    <property type="match status" value="1"/>
</dbReference>
<evidence type="ECO:0000256" key="2">
    <source>
        <dbReference type="ARBA" id="ARBA00022801"/>
    </source>
</evidence>
<feature type="domain" description="AAA+ ATPase At3g28540-like C-terminal" evidence="7">
    <location>
        <begin position="342"/>
        <end position="409"/>
    </location>
</feature>
<comment type="cofactor">
    <cofactor evidence="1">
        <name>Mg(2+)</name>
        <dbReference type="ChEBI" id="CHEBI:18420"/>
    </cofactor>
</comment>
<dbReference type="Gene3D" id="6.10.280.40">
    <property type="match status" value="1"/>
</dbReference>
<dbReference type="AlphaFoldDB" id="A0AA88V3V1"/>
<dbReference type="GO" id="GO:0005524">
    <property type="term" value="F:ATP binding"/>
    <property type="evidence" value="ECO:0007669"/>
    <property type="project" value="UniProtKB-KW"/>
</dbReference>
<evidence type="ECO:0000256" key="1">
    <source>
        <dbReference type="ARBA" id="ARBA00001946"/>
    </source>
</evidence>
<keyword evidence="4" id="KW-0547">Nucleotide-binding</keyword>
<dbReference type="Gene3D" id="3.40.50.300">
    <property type="entry name" value="P-loop containing nucleotide triphosphate hydrolases"/>
    <property type="match status" value="2"/>
</dbReference>
<proteinExistence type="inferred from homology"/>
<comment type="similarity">
    <text evidence="4">Belongs to the AAA ATPase family.</text>
</comment>
<keyword evidence="2" id="KW-0378">Hydrolase</keyword>
<dbReference type="InterPro" id="IPR003960">
    <property type="entry name" value="ATPase_AAA_CS"/>
</dbReference>
<sequence>MPSAAAVLSAYTAFAASAMLIRTALNEVRNMINHFIPQRLQEKIISKLEGLLGNLSPQMTLIIDEQSGLAIDQVYKASEIYLTTRVTPAVQRLKVSKAPRDKNFSVTINKGEKVVDTFKGVEVIWEMVCVENKRPKYDDASEHRLFELTFNKKDMDLVLTSYLPYVMEKSKAIKEENYVAKLFGDRSDGLYYSNSINFEHPSTFDTLAMDPILKKELIDDLDRFVKRKDYYKRVGKAWKRGYLLYGPPGTELQSLRKNSDLRRLLISTENRSILVIEDIDCSVGLQNRRALTLSGLLNFIDGLWSSCGDERIIVFTTNHKDKLDPALLRPGRMDMHIHMSYCTPPAFKFLASSYLGIDTHGTFGDIEKLISEVEVTPAEIAEELMKSEEADVSLGGVLKFLRAKKMERTEVKGFQNRYLLRQSDFGCAAA</sequence>
<feature type="domain" description="ATPase AAA-type core" evidence="5">
    <location>
        <begin position="259"/>
        <end position="340"/>
    </location>
</feature>
<name>A0AA88V3V1_9ASTE</name>
<dbReference type="InterPro" id="IPR003959">
    <property type="entry name" value="ATPase_AAA_core"/>
</dbReference>
<evidence type="ECO:0000256" key="4">
    <source>
        <dbReference type="RuleBase" id="RU003651"/>
    </source>
</evidence>
<keyword evidence="9" id="KW-1185">Reference proteome</keyword>
<dbReference type="InterPro" id="IPR050747">
    <property type="entry name" value="Mitochondrial_chaperone_BCS1"/>
</dbReference>
<dbReference type="InterPro" id="IPR025753">
    <property type="entry name" value="AAA_N_dom"/>
</dbReference>
<accession>A0AA88V3V1</accession>
<reference evidence="8" key="1">
    <citation type="submission" date="2022-12" db="EMBL/GenBank/DDBJ databases">
        <title>Draft genome assemblies for two species of Escallonia (Escalloniales).</title>
        <authorList>
            <person name="Chanderbali A."/>
            <person name="Dervinis C."/>
            <person name="Anghel I."/>
            <person name="Soltis D."/>
            <person name="Soltis P."/>
            <person name="Zapata F."/>
        </authorList>
    </citation>
    <scope>NUCLEOTIDE SEQUENCE</scope>
    <source>
        <strain evidence="8">UCBG64.0493</strain>
        <tissue evidence="8">Leaf</tissue>
    </source>
</reference>
<dbReference type="SUPFAM" id="SSF52540">
    <property type="entry name" value="P-loop containing nucleoside triphosphate hydrolases"/>
    <property type="match status" value="1"/>
</dbReference>
<dbReference type="InterPro" id="IPR058017">
    <property type="entry name" value="At3g28540-like_C"/>
</dbReference>
<dbReference type="GO" id="GO:0016887">
    <property type="term" value="F:ATP hydrolysis activity"/>
    <property type="evidence" value="ECO:0007669"/>
    <property type="project" value="InterPro"/>
</dbReference>
<evidence type="ECO:0000313" key="8">
    <source>
        <dbReference type="EMBL" id="KAK3001267.1"/>
    </source>
</evidence>
<dbReference type="PROSITE" id="PS00674">
    <property type="entry name" value="AAA"/>
    <property type="match status" value="1"/>
</dbReference>
<organism evidence="8 9">
    <name type="scientific">Escallonia herrerae</name>
    <dbReference type="NCBI Taxonomy" id="1293975"/>
    <lineage>
        <taxon>Eukaryota</taxon>
        <taxon>Viridiplantae</taxon>
        <taxon>Streptophyta</taxon>
        <taxon>Embryophyta</taxon>
        <taxon>Tracheophyta</taxon>
        <taxon>Spermatophyta</taxon>
        <taxon>Magnoliopsida</taxon>
        <taxon>eudicotyledons</taxon>
        <taxon>Gunneridae</taxon>
        <taxon>Pentapetalae</taxon>
        <taxon>asterids</taxon>
        <taxon>campanulids</taxon>
        <taxon>Escalloniales</taxon>
        <taxon>Escalloniaceae</taxon>
        <taxon>Escallonia</taxon>
    </lineage>
</organism>
<evidence type="ECO:0000259" key="6">
    <source>
        <dbReference type="Pfam" id="PF14363"/>
    </source>
</evidence>
<evidence type="ECO:0000259" key="7">
    <source>
        <dbReference type="Pfam" id="PF25568"/>
    </source>
</evidence>
<dbReference type="Pfam" id="PF14363">
    <property type="entry name" value="AAA_assoc"/>
    <property type="match status" value="1"/>
</dbReference>
<comment type="caution">
    <text evidence="8">The sequence shown here is derived from an EMBL/GenBank/DDBJ whole genome shotgun (WGS) entry which is preliminary data.</text>
</comment>
<keyword evidence="4" id="KW-0067">ATP-binding</keyword>
<gene>
    <name evidence="8" type="ORF">RJ639_020883</name>
</gene>
<dbReference type="EMBL" id="JAVXUP010002818">
    <property type="protein sequence ID" value="KAK3001267.1"/>
    <property type="molecule type" value="Genomic_DNA"/>
</dbReference>
<evidence type="ECO:0000313" key="9">
    <source>
        <dbReference type="Proteomes" id="UP001188597"/>
    </source>
</evidence>
<protein>
    <submittedName>
        <fullName evidence="8">Uncharacterized protein</fullName>
    </submittedName>
</protein>
<evidence type="ECO:0000259" key="5">
    <source>
        <dbReference type="Pfam" id="PF00004"/>
    </source>
</evidence>
<feature type="domain" description="AAA-type ATPase N-terminal" evidence="6">
    <location>
        <begin position="36"/>
        <end position="129"/>
    </location>
</feature>
<evidence type="ECO:0000256" key="3">
    <source>
        <dbReference type="ARBA" id="ARBA00022842"/>
    </source>
</evidence>
<dbReference type="Proteomes" id="UP001188597">
    <property type="component" value="Unassembled WGS sequence"/>
</dbReference>
<dbReference type="InterPro" id="IPR027417">
    <property type="entry name" value="P-loop_NTPase"/>
</dbReference>